<protein>
    <submittedName>
        <fullName evidence="8">Putative oxygenase</fullName>
    </submittedName>
</protein>
<dbReference type="PANTHER" id="PTHR21266:SF59">
    <property type="entry name" value="BLR4922 PROTEIN"/>
    <property type="match status" value="1"/>
</dbReference>
<evidence type="ECO:0000259" key="7">
    <source>
        <dbReference type="PROSITE" id="PS51296"/>
    </source>
</evidence>
<dbReference type="GO" id="GO:0016705">
    <property type="term" value="F:oxidoreductase activity, acting on paired donors, with incorporation or reduction of molecular oxygen"/>
    <property type="evidence" value="ECO:0007669"/>
    <property type="project" value="UniProtKB-ARBA"/>
</dbReference>
<feature type="compositionally biased region" description="Basic and acidic residues" evidence="6">
    <location>
        <begin position="335"/>
        <end position="345"/>
    </location>
</feature>
<dbReference type="InterPro" id="IPR036922">
    <property type="entry name" value="Rieske_2Fe-2S_sf"/>
</dbReference>
<dbReference type="Pfam" id="PF00355">
    <property type="entry name" value="Rieske"/>
    <property type="match status" value="1"/>
</dbReference>
<dbReference type="GO" id="GO:0051537">
    <property type="term" value="F:2 iron, 2 sulfur cluster binding"/>
    <property type="evidence" value="ECO:0007669"/>
    <property type="project" value="UniProtKB-KW"/>
</dbReference>
<keyword evidence="3" id="KW-0560">Oxidoreductase</keyword>
<dbReference type="EMBL" id="AB469822">
    <property type="protein sequence ID" value="BAG84253.1"/>
    <property type="molecule type" value="Genomic_DNA"/>
</dbReference>
<accession>B6VRR3</accession>
<evidence type="ECO:0000256" key="2">
    <source>
        <dbReference type="ARBA" id="ARBA00022723"/>
    </source>
</evidence>
<name>B6VRR3_STRGD</name>
<keyword evidence="2" id="KW-0479">Metal-binding</keyword>
<dbReference type="GO" id="GO:0004497">
    <property type="term" value="F:monooxygenase activity"/>
    <property type="evidence" value="ECO:0007669"/>
    <property type="project" value="UniProtKB-ARBA"/>
</dbReference>
<evidence type="ECO:0000256" key="3">
    <source>
        <dbReference type="ARBA" id="ARBA00023002"/>
    </source>
</evidence>
<evidence type="ECO:0000256" key="5">
    <source>
        <dbReference type="ARBA" id="ARBA00023014"/>
    </source>
</evidence>
<dbReference type="SUPFAM" id="SSF55961">
    <property type="entry name" value="Bet v1-like"/>
    <property type="match status" value="1"/>
</dbReference>
<dbReference type="Gene3D" id="3.90.380.10">
    <property type="entry name" value="Naphthalene 1,2-dioxygenase Alpha Subunit, Chain A, domain 1"/>
    <property type="match status" value="1"/>
</dbReference>
<dbReference type="SMR" id="B6VRR3"/>
<evidence type="ECO:0000256" key="1">
    <source>
        <dbReference type="ARBA" id="ARBA00022714"/>
    </source>
</evidence>
<dbReference type="PANTHER" id="PTHR21266">
    <property type="entry name" value="IRON-SULFUR DOMAIN CONTAINING PROTEIN"/>
    <property type="match status" value="1"/>
</dbReference>
<dbReference type="InterPro" id="IPR050584">
    <property type="entry name" value="Cholesterol_7-desaturase"/>
</dbReference>
<organism evidence="8">
    <name type="scientific">Streptomyces griseoviridis</name>
    <dbReference type="NCBI Taxonomy" id="45398"/>
    <lineage>
        <taxon>Bacteria</taxon>
        <taxon>Bacillati</taxon>
        <taxon>Actinomycetota</taxon>
        <taxon>Actinomycetes</taxon>
        <taxon>Kitasatosporales</taxon>
        <taxon>Streptomycetaceae</taxon>
        <taxon>Streptomyces</taxon>
    </lineage>
</organism>
<gene>
    <name evidence="8" type="primary">rphG4</name>
</gene>
<dbReference type="AlphaFoldDB" id="B6VRR3"/>
<evidence type="ECO:0000256" key="4">
    <source>
        <dbReference type="ARBA" id="ARBA00023004"/>
    </source>
</evidence>
<feature type="region of interest" description="Disordered" evidence="6">
    <location>
        <begin position="335"/>
        <end position="366"/>
    </location>
</feature>
<feature type="compositionally biased region" description="Low complexity" evidence="6">
    <location>
        <begin position="346"/>
        <end position="358"/>
    </location>
</feature>
<dbReference type="Gene3D" id="2.102.10.10">
    <property type="entry name" value="Rieske [2Fe-2S] iron-sulphur domain"/>
    <property type="match status" value="1"/>
</dbReference>
<dbReference type="PROSITE" id="PS51296">
    <property type="entry name" value="RIESKE"/>
    <property type="match status" value="1"/>
</dbReference>
<reference evidence="8" key="1">
    <citation type="journal article" date="2009" name="J. Antibiot.">
        <title>Prodigiosin biosynthesis gene cluster in the roseophilin producer Streptomyces griseoviridis.</title>
        <authorList>
            <person name="Kawasaki T."/>
            <person name="Sakurai F."/>
            <person name="Nagatsuka S."/>
            <person name="Hayakawa Y."/>
        </authorList>
    </citation>
    <scope>NUCLEOTIDE SEQUENCE</scope>
    <source>
        <strain evidence="8">2464-S5</strain>
    </source>
</reference>
<feature type="domain" description="Rieske" evidence="7">
    <location>
        <begin position="5"/>
        <end position="106"/>
    </location>
</feature>
<proteinExistence type="predicted"/>
<dbReference type="GO" id="GO:0046872">
    <property type="term" value="F:metal ion binding"/>
    <property type="evidence" value="ECO:0007669"/>
    <property type="project" value="UniProtKB-KW"/>
</dbReference>
<evidence type="ECO:0000256" key="6">
    <source>
        <dbReference type="SAM" id="MobiDB-lite"/>
    </source>
</evidence>
<evidence type="ECO:0000313" key="8">
    <source>
        <dbReference type="EMBL" id="BAG84253.1"/>
    </source>
</evidence>
<dbReference type="SUPFAM" id="SSF50022">
    <property type="entry name" value="ISP domain"/>
    <property type="match status" value="1"/>
</dbReference>
<dbReference type="InterPro" id="IPR017941">
    <property type="entry name" value="Rieske_2Fe-2S"/>
</dbReference>
<keyword evidence="1" id="KW-0001">2Fe-2S</keyword>
<keyword evidence="5" id="KW-0411">Iron-sulfur</keyword>
<keyword evidence="4" id="KW-0408">Iron</keyword>
<sequence>MVSRRTVQGRPQEPADRWQAAWPIMVMCRDARGNAVVQEARCPHKGANLGAGRISRNALECPYHGFRFGADGDCEAVPCLGSEARIPKGLRIRNYPVREENDLVWMWWGEERESYPGITAPWEAARHTGVHATGSWQRPLNYTRYIESMLEFYHTPFVHSRVVDSAAPTTCSTARRGGFGGTGGSRYVETAKVVDHKVETEGTTLRSSFRLVREEDEDDPAKGEPFTIVFTFPGMVHVVNARFDFTMWITPVDEDHTQILFRWYEAAWLRPFLPSRLLRGIAPGLGTVLQRMGPEPQDMRVIADMHPKVSRRGAYKFVAADEMNARYLTIRHRLLHGDPPPEEHAPAQAGPGRQAGRAARTHVRTT</sequence>